<evidence type="ECO:0000313" key="2">
    <source>
        <dbReference type="Proteomes" id="UP001549320"/>
    </source>
</evidence>
<dbReference type="EMBL" id="JBEPSH010000005">
    <property type="protein sequence ID" value="MET4577477.1"/>
    <property type="molecule type" value="Genomic_DNA"/>
</dbReference>
<dbReference type="RefSeq" id="WP_354443902.1">
    <property type="nucleotide sequence ID" value="NZ_JBEPSH010000005.1"/>
</dbReference>
<reference evidence="1 2" key="1">
    <citation type="submission" date="2024-06" db="EMBL/GenBank/DDBJ databases">
        <title>Sorghum-associated microbial communities from plants grown in Nebraska, USA.</title>
        <authorList>
            <person name="Schachtman D."/>
        </authorList>
    </citation>
    <scope>NUCLEOTIDE SEQUENCE [LARGE SCALE GENOMIC DNA]</scope>
    <source>
        <strain evidence="1 2">2709</strain>
    </source>
</reference>
<dbReference type="SUPFAM" id="SSF49777">
    <property type="entry name" value="PEBP-like"/>
    <property type="match status" value="1"/>
</dbReference>
<sequence length="50" mass="5370">MTKVVAGMAALNAPTYFEPLPPTNLEQHCYQFTVIGIDFKPGLLAALCCA</sequence>
<dbReference type="Proteomes" id="UP001549320">
    <property type="component" value="Unassembled WGS sequence"/>
</dbReference>
<proteinExistence type="predicted"/>
<evidence type="ECO:0000313" key="1">
    <source>
        <dbReference type="EMBL" id="MET4577477.1"/>
    </source>
</evidence>
<organism evidence="1 2">
    <name type="scientific">Ottowia thiooxydans</name>
    <dbReference type="NCBI Taxonomy" id="219182"/>
    <lineage>
        <taxon>Bacteria</taxon>
        <taxon>Pseudomonadati</taxon>
        <taxon>Pseudomonadota</taxon>
        <taxon>Betaproteobacteria</taxon>
        <taxon>Burkholderiales</taxon>
        <taxon>Comamonadaceae</taxon>
        <taxon>Ottowia</taxon>
    </lineage>
</organism>
<protein>
    <submittedName>
        <fullName evidence="1">Phosphatidylethanolamine-binding protein (PEBP) family uncharacterized protein</fullName>
    </submittedName>
</protein>
<accession>A0ABV2Q979</accession>
<keyword evidence="2" id="KW-1185">Reference proteome</keyword>
<comment type="caution">
    <text evidence="1">The sequence shown here is derived from an EMBL/GenBank/DDBJ whole genome shotgun (WGS) entry which is preliminary data.</text>
</comment>
<dbReference type="InterPro" id="IPR036610">
    <property type="entry name" value="PEBP-like_sf"/>
</dbReference>
<name>A0ABV2Q979_9BURK</name>
<gene>
    <name evidence="1" type="ORF">ABIE13_002588</name>
</gene>